<dbReference type="AlphaFoldDB" id="A0A9D3ZSL9"/>
<gene>
    <name evidence="2" type="ORF">J1N35_028956</name>
</gene>
<protein>
    <recommendedName>
        <fullName evidence="1">DUF7745 domain-containing protein</fullName>
    </recommendedName>
</protein>
<accession>A0A9D3ZSL9</accession>
<dbReference type="Proteomes" id="UP000828251">
    <property type="component" value="Unassembled WGS sequence"/>
</dbReference>
<organism evidence="2 3">
    <name type="scientific">Gossypium stocksii</name>
    <dbReference type="NCBI Taxonomy" id="47602"/>
    <lineage>
        <taxon>Eukaryota</taxon>
        <taxon>Viridiplantae</taxon>
        <taxon>Streptophyta</taxon>
        <taxon>Embryophyta</taxon>
        <taxon>Tracheophyta</taxon>
        <taxon>Spermatophyta</taxon>
        <taxon>Magnoliopsida</taxon>
        <taxon>eudicotyledons</taxon>
        <taxon>Gunneridae</taxon>
        <taxon>Pentapetalae</taxon>
        <taxon>rosids</taxon>
        <taxon>malvids</taxon>
        <taxon>Malvales</taxon>
        <taxon>Malvaceae</taxon>
        <taxon>Malvoideae</taxon>
        <taxon>Gossypium</taxon>
    </lineage>
</organism>
<evidence type="ECO:0000313" key="2">
    <source>
        <dbReference type="EMBL" id="KAH1063969.1"/>
    </source>
</evidence>
<proteinExistence type="predicted"/>
<dbReference type="InterPro" id="IPR056647">
    <property type="entry name" value="DUF7745"/>
</dbReference>
<dbReference type="EMBL" id="JAIQCV010000009">
    <property type="protein sequence ID" value="KAH1063969.1"/>
    <property type="molecule type" value="Genomic_DNA"/>
</dbReference>
<feature type="domain" description="DUF7745" evidence="1">
    <location>
        <begin position="5"/>
        <end position="162"/>
    </location>
</feature>
<keyword evidence="3" id="KW-1185">Reference proteome</keyword>
<name>A0A9D3ZSL9_9ROSI</name>
<evidence type="ECO:0000313" key="3">
    <source>
        <dbReference type="Proteomes" id="UP000828251"/>
    </source>
</evidence>
<reference evidence="2 3" key="1">
    <citation type="journal article" date="2021" name="Plant Biotechnol. J.">
        <title>Multi-omics assisted identification of the key and species-specific regulatory components of drought-tolerant mechanisms in Gossypium stocksii.</title>
        <authorList>
            <person name="Yu D."/>
            <person name="Ke L."/>
            <person name="Zhang D."/>
            <person name="Wu Y."/>
            <person name="Sun Y."/>
            <person name="Mei J."/>
            <person name="Sun J."/>
            <person name="Sun Y."/>
        </authorList>
    </citation>
    <scope>NUCLEOTIDE SEQUENCE [LARGE SCALE GENOMIC DNA]</scope>
    <source>
        <strain evidence="3">cv. E1</strain>
        <tissue evidence="2">Leaf</tissue>
    </source>
</reference>
<dbReference type="Pfam" id="PF24924">
    <property type="entry name" value="DUF7745"/>
    <property type="match status" value="1"/>
</dbReference>
<dbReference type="OrthoDB" id="989156at2759"/>
<evidence type="ECO:0000259" key="1">
    <source>
        <dbReference type="Pfam" id="PF24924"/>
    </source>
</evidence>
<sequence length="269" mass="31620">MKKKVDIFTLSIYGFVIFPKALRHIDEAITNLFDRLDKHVTPVPAILAETFRSLSMCRRAGEGKFIGCAQLLLVWFHSHFWKVDKFSYRVFSENCSTLKEEAAMPRRDDVSEESWMAILLNLQEEDVEWKAPWMVSDKILYQCGSFDLGAIGYAPLLVLRQYKSRKFISVTYGLSQYEFSYKGDNYKKKQTRRMKRLAVGSVTTHEYNGWFSKRINDNIPGPSLEGARSIEECMRVVLSELDIIRRYFEKKNSVLRKKIKQLDRYRLMY</sequence>
<dbReference type="PANTHER" id="PTHR48200">
    <property type="entry name" value="PROTEIN, PUTATIVE-RELATED"/>
    <property type="match status" value="1"/>
</dbReference>
<dbReference type="PANTHER" id="PTHR48200:SF1">
    <property type="entry name" value="AMINOTRANSFERASE-LIKE PLANT MOBILE DOMAIN-CONTAINING PROTEIN"/>
    <property type="match status" value="1"/>
</dbReference>
<comment type="caution">
    <text evidence="2">The sequence shown here is derived from an EMBL/GenBank/DDBJ whole genome shotgun (WGS) entry which is preliminary data.</text>
</comment>